<keyword evidence="4 8" id="KW-0347">Helicase</keyword>
<evidence type="ECO:0000259" key="12">
    <source>
        <dbReference type="PROSITE" id="PS51194"/>
    </source>
</evidence>
<feature type="compositionally biased region" description="Basic and acidic residues" evidence="10">
    <location>
        <begin position="710"/>
        <end position="722"/>
    </location>
</feature>
<dbReference type="AlphaFoldDB" id="A0A0J6YFY2"/>
<dbReference type="SUPFAM" id="SSF52540">
    <property type="entry name" value="P-loop containing nucleoside triphosphate hydrolases"/>
    <property type="match status" value="2"/>
</dbReference>
<keyword evidence="6 9" id="KW-0694">RNA-binding</keyword>
<dbReference type="GO" id="GO:0003724">
    <property type="term" value="F:RNA helicase activity"/>
    <property type="evidence" value="ECO:0007669"/>
    <property type="project" value="UniProtKB-EC"/>
</dbReference>
<keyword evidence="2 8" id="KW-0547">Nucleotide-binding</keyword>
<dbReference type="PROSITE" id="PS00039">
    <property type="entry name" value="DEAD_ATP_HELICASE"/>
    <property type="match status" value="1"/>
</dbReference>
<proteinExistence type="inferred from homology"/>
<keyword evidence="3 8" id="KW-0378">Hydrolase</keyword>
<dbReference type="STRING" id="404692.A0A0J6YFY2"/>
<feature type="compositionally biased region" description="Basic and acidic residues" evidence="10">
    <location>
        <begin position="606"/>
        <end position="615"/>
    </location>
</feature>
<dbReference type="InterPro" id="IPR011545">
    <property type="entry name" value="DEAD/DEAH_box_helicase_dom"/>
</dbReference>
<evidence type="ECO:0000256" key="2">
    <source>
        <dbReference type="ARBA" id="ARBA00022741"/>
    </source>
</evidence>
<evidence type="ECO:0000256" key="3">
    <source>
        <dbReference type="ARBA" id="ARBA00022801"/>
    </source>
</evidence>
<dbReference type="PANTHER" id="PTHR24031">
    <property type="entry name" value="RNA HELICASE"/>
    <property type="match status" value="1"/>
</dbReference>
<dbReference type="Pfam" id="PF00270">
    <property type="entry name" value="DEAD"/>
    <property type="match status" value="1"/>
</dbReference>
<evidence type="ECO:0000256" key="6">
    <source>
        <dbReference type="ARBA" id="ARBA00022884"/>
    </source>
</evidence>
<feature type="domain" description="Helicase ATP-binding" evidence="11">
    <location>
        <begin position="115"/>
        <end position="306"/>
    </location>
</feature>
<dbReference type="GO" id="GO:0016787">
    <property type="term" value="F:hydrolase activity"/>
    <property type="evidence" value="ECO:0007669"/>
    <property type="project" value="UniProtKB-KW"/>
</dbReference>
<comment type="domain">
    <text evidence="9">The Q motif is unique to and characteristic of the DEAD box family of RNA helicases and controls ATP binding and hydrolysis.</text>
</comment>
<organism evidence="13 14">
    <name type="scientific">Coccidioides immitis RMSCC 2394</name>
    <dbReference type="NCBI Taxonomy" id="404692"/>
    <lineage>
        <taxon>Eukaryota</taxon>
        <taxon>Fungi</taxon>
        <taxon>Dikarya</taxon>
        <taxon>Ascomycota</taxon>
        <taxon>Pezizomycotina</taxon>
        <taxon>Eurotiomycetes</taxon>
        <taxon>Eurotiomycetidae</taxon>
        <taxon>Onygenales</taxon>
        <taxon>Onygenaceae</taxon>
        <taxon>Coccidioides</taxon>
    </lineage>
</organism>
<evidence type="ECO:0000256" key="1">
    <source>
        <dbReference type="ARBA" id="ARBA00004123"/>
    </source>
</evidence>
<dbReference type="Pfam" id="PF00271">
    <property type="entry name" value="Helicase_C"/>
    <property type="match status" value="1"/>
</dbReference>
<evidence type="ECO:0000313" key="14">
    <source>
        <dbReference type="Proteomes" id="UP000054565"/>
    </source>
</evidence>
<comment type="subcellular location">
    <subcellularLocation>
        <location evidence="1">Nucleus</location>
    </subcellularLocation>
</comment>
<comment type="function">
    <text evidence="9">RNA helicase.</text>
</comment>
<name>A0A0J6YFY2_COCIT</name>
<evidence type="ECO:0000256" key="8">
    <source>
        <dbReference type="RuleBase" id="RU000492"/>
    </source>
</evidence>
<feature type="domain" description="Helicase C-terminal" evidence="12">
    <location>
        <begin position="341"/>
        <end position="512"/>
    </location>
</feature>
<feature type="region of interest" description="Disordered" evidence="10">
    <location>
        <begin position="596"/>
        <end position="722"/>
    </location>
</feature>
<gene>
    <name evidence="13" type="ORF">CIRG_07222</name>
</gene>
<dbReference type="InterPro" id="IPR000629">
    <property type="entry name" value="RNA-helicase_DEAD-box_CS"/>
</dbReference>
<evidence type="ECO:0000256" key="5">
    <source>
        <dbReference type="ARBA" id="ARBA00022840"/>
    </source>
</evidence>
<evidence type="ECO:0000259" key="11">
    <source>
        <dbReference type="PROSITE" id="PS51192"/>
    </source>
</evidence>
<comment type="similarity">
    <text evidence="8">Belongs to the DEAD box helicase family.</text>
</comment>
<keyword evidence="5 8" id="KW-0067">ATP-binding</keyword>
<dbReference type="GO" id="GO:0003723">
    <property type="term" value="F:RNA binding"/>
    <property type="evidence" value="ECO:0007669"/>
    <property type="project" value="UniProtKB-UniRule"/>
</dbReference>
<dbReference type="SMART" id="SM00490">
    <property type="entry name" value="HELICc"/>
    <property type="match status" value="1"/>
</dbReference>
<dbReference type="CDD" id="cd18787">
    <property type="entry name" value="SF2_C_DEAD"/>
    <property type="match status" value="1"/>
</dbReference>
<evidence type="ECO:0000256" key="10">
    <source>
        <dbReference type="SAM" id="MobiDB-lite"/>
    </source>
</evidence>
<dbReference type="EC" id="3.6.4.13" evidence="9"/>
<dbReference type="GO" id="GO:0005634">
    <property type="term" value="C:nucleus"/>
    <property type="evidence" value="ECO:0007669"/>
    <property type="project" value="UniProtKB-SubCell"/>
</dbReference>
<evidence type="ECO:0000256" key="7">
    <source>
        <dbReference type="ARBA" id="ARBA00047984"/>
    </source>
</evidence>
<dbReference type="Proteomes" id="UP000054565">
    <property type="component" value="Unassembled WGS sequence"/>
</dbReference>
<accession>A0A0J6YFY2</accession>
<dbReference type="InterPro" id="IPR027417">
    <property type="entry name" value="P-loop_NTPase"/>
</dbReference>
<dbReference type="GO" id="GO:0005524">
    <property type="term" value="F:ATP binding"/>
    <property type="evidence" value="ECO:0007669"/>
    <property type="project" value="UniProtKB-UniRule"/>
</dbReference>
<sequence length="722" mass="81172">MFGTLRGGRVLVRNLQRCVRRPNPLSLVNRTLPLPHRAITFPVRTFYVSPLLRNSAGEAVSPVASADVPTPPEGETKKLLKFADLHGPGLVDKKIVDAILKMGITDMTEIQAQTINHTLNGKDVLAQAKTGTGKTLAFLVPVIQKIIRDDPSLRTGQKFRQRGGSNIRAVVISPTRELAEQIAEEAQKIARFTGVQVRTAVGGTRKIEGLRKIQREGCHLLVGTPGRLIDIFSDPRSGIAAPNLKAFVLDEADRLLDDGFAPSIMDLQTYFPKRSEVDRQTLMFSATIAPEILSMVRRTLKQDFSFVKTVRDDEAPTHLKVPQRAVFLDCRSNQMPAIMEILTQAIRRHETDPVQNSPFKAIVYYNSTNEVSIAAAAFNALLTDPESRFSPHPFGIKGIEIHSKLTQAQRTRNSDMFRRAKSAILFSSDVTARGMDFPNVTHVIQVGVPQSRETYIHRLGRTARANKTGEGWILLTDPEYREFKTTLRGLPIQEDEALLKTAMIDMSRENPDAPEPTASIISQAKQAYSGLDYTLKEKAYMSSLGLIRSRDQFRQLNNMTKHLWSLDSPPPISLALARRLNIRHYPGIVIESARREPSALGSPLSDESRRRRTTDFGDEGPYQQSFQRNDRRSRRTNGFGGEGRYEPSFRRNDRRGRRTSGFGGEEPYEPSFRRNDRRSRGKTDFHHDEPLDPLSMGDEHGGSGSSGRTDFQRSETRTRRWR</sequence>
<dbReference type="Gene3D" id="3.40.50.300">
    <property type="entry name" value="P-loop containing nucleotide triphosphate hydrolases"/>
    <property type="match status" value="2"/>
</dbReference>
<dbReference type="SMART" id="SM00487">
    <property type="entry name" value="DEXDc"/>
    <property type="match status" value="1"/>
</dbReference>
<dbReference type="PROSITE" id="PS51192">
    <property type="entry name" value="HELICASE_ATP_BIND_1"/>
    <property type="match status" value="1"/>
</dbReference>
<dbReference type="InterPro" id="IPR001650">
    <property type="entry name" value="Helicase_C-like"/>
</dbReference>
<dbReference type="OrthoDB" id="193716at2759"/>
<evidence type="ECO:0000313" key="13">
    <source>
        <dbReference type="EMBL" id="KMP07541.1"/>
    </source>
</evidence>
<evidence type="ECO:0000256" key="9">
    <source>
        <dbReference type="RuleBase" id="RU365068"/>
    </source>
</evidence>
<comment type="catalytic activity">
    <reaction evidence="7 9">
        <text>ATP + H2O = ADP + phosphate + H(+)</text>
        <dbReference type="Rhea" id="RHEA:13065"/>
        <dbReference type="ChEBI" id="CHEBI:15377"/>
        <dbReference type="ChEBI" id="CHEBI:15378"/>
        <dbReference type="ChEBI" id="CHEBI:30616"/>
        <dbReference type="ChEBI" id="CHEBI:43474"/>
        <dbReference type="ChEBI" id="CHEBI:456216"/>
        <dbReference type="EC" id="3.6.4.13"/>
    </reaction>
</comment>
<dbReference type="EMBL" id="DS028097">
    <property type="protein sequence ID" value="KMP07541.1"/>
    <property type="molecule type" value="Genomic_DNA"/>
</dbReference>
<evidence type="ECO:0000256" key="4">
    <source>
        <dbReference type="ARBA" id="ARBA00022806"/>
    </source>
</evidence>
<reference evidence="14" key="1">
    <citation type="journal article" date="2010" name="Genome Res.">
        <title>Population genomic sequencing of Coccidioides fungi reveals recent hybridization and transposon control.</title>
        <authorList>
            <person name="Neafsey D.E."/>
            <person name="Barker B.M."/>
            <person name="Sharpton T.J."/>
            <person name="Stajich J.E."/>
            <person name="Park D.J."/>
            <person name="Whiston E."/>
            <person name="Hung C.-Y."/>
            <person name="McMahan C."/>
            <person name="White J."/>
            <person name="Sykes S."/>
            <person name="Heiman D."/>
            <person name="Young S."/>
            <person name="Zeng Q."/>
            <person name="Abouelleil A."/>
            <person name="Aftuck L."/>
            <person name="Bessette D."/>
            <person name="Brown A."/>
            <person name="FitzGerald M."/>
            <person name="Lui A."/>
            <person name="Macdonald J.P."/>
            <person name="Priest M."/>
            <person name="Orbach M.J."/>
            <person name="Galgiani J.N."/>
            <person name="Kirkland T.N."/>
            <person name="Cole G.T."/>
            <person name="Birren B.W."/>
            <person name="Henn M.R."/>
            <person name="Taylor J.W."/>
            <person name="Rounsley S.D."/>
        </authorList>
    </citation>
    <scope>NUCLEOTIDE SEQUENCE [LARGE SCALE GENOMIC DNA]</scope>
    <source>
        <strain evidence="14">RMSCC 2394</strain>
    </source>
</reference>
<dbReference type="PROSITE" id="PS51194">
    <property type="entry name" value="HELICASE_CTER"/>
    <property type="match status" value="1"/>
</dbReference>
<protein>
    <recommendedName>
        <fullName evidence="9">ATP-dependent RNA helicase</fullName>
        <ecNumber evidence="9">3.6.4.13</ecNumber>
    </recommendedName>
</protein>
<dbReference type="GO" id="GO:0042254">
    <property type="term" value="P:ribosome biogenesis"/>
    <property type="evidence" value="ECO:0007669"/>
    <property type="project" value="UniProtKB-KW"/>
</dbReference>
<feature type="compositionally biased region" description="Basic and acidic residues" evidence="10">
    <location>
        <begin position="681"/>
        <end position="690"/>
    </location>
</feature>
<dbReference type="InterPro" id="IPR014001">
    <property type="entry name" value="Helicase_ATP-bd"/>
</dbReference>